<feature type="coiled-coil region" evidence="1">
    <location>
        <begin position="465"/>
        <end position="492"/>
    </location>
</feature>
<evidence type="ECO:0000313" key="4">
    <source>
        <dbReference type="EMBL" id="MCK6263666.1"/>
    </source>
</evidence>
<dbReference type="Proteomes" id="UP001139559">
    <property type="component" value="Unassembled WGS sequence"/>
</dbReference>
<evidence type="ECO:0000256" key="1">
    <source>
        <dbReference type="SAM" id="Coils"/>
    </source>
</evidence>
<organism evidence="4 5">
    <name type="scientific">Vibrio amylolyticus</name>
    <dbReference type="NCBI Taxonomy" id="2847292"/>
    <lineage>
        <taxon>Bacteria</taxon>
        <taxon>Pseudomonadati</taxon>
        <taxon>Pseudomonadota</taxon>
        <taxon>Gammaproteobacteria</taxon>
        <taxon>Vibrionales</taxon>
        <taxon>Vibrionaceae</taxon>
        <taxon>Vibrio</taxon>
    </lineage>
</organism>
<dbReference type="PANTHER" id="PTHR42714">
    <property type="entry name" value="TRNA MODIFICATION GTPASE GTPBP3"/>
    <property type="match status" value="1"/>
</dbReference>
<dbReference type="Pfam" id="PF01926">
    <property type="entry name" value="MMR_HSR1"/>
    <property type="match status" value="1"/>
</dbReference>
<sequence length="523" mass="59475">MSKWKKTHQVLTHLAEGGLGFGFVLAIVPTLIMSWFGLFLSFKYGYLIELSIALMSVSVCALIPILIIRYRTKKTTLESEDIERDFVQASTDWSDNELEIWKSTKQHVNSLLEQDDEWSSLYDHGVNIVEKVAHHYGKKELEFTVPEGLQLLEEISRRYRSTLIEHVPAIESINVSQIKWLYDAHDKYGDNALAMAKVANIGRKTYLAYANPIKLINDEIRNKILMTESSSRYGALQINAKKALLHEVASVSLDLYSGRFTVSASKVTASNISEKDTTREARELEPIRVVLVGQTSAGKSSLVNELTSELTMEVDELPSSKGVTTYLMTGLDSDALRVVDLQGLDGNKDTRRQMLVEMTNADIVLWVLKANQSSRQLDSELKQEFESYYAERANLSKKRPVVLGVLNQIDRLSPLSEWSPPYDLDNPVDDKSKTIFEALKYNKELLGFAEVYPLSIAQDKASFGVESLKEHLQRYYNQAKNVQRNRQNREAEQSGYSIKHHGKRLFRSAKKMVKHSTLRKENE</sequence>
<dbReference type="Gene3D" id="3.40.50.300">
    <property type="entry name" value="P-loop containing nucleotide triphosphate hydrolases"/>
    <property type="match status" value="1"/>
</dbReference>
<keyword evidence="5" id="KW-1185">Reference proteome</keyword>
<comment type="caution">
    <text evidence="4">The sequence shown here is derived from an EMBL/GenBank/DDBJ whole genome shotgun (WGS) entry which is preliminary data.</text>
</comment>
<name>A0A9X1XJN7_9VIBR</name>
<feature type="transmembrane region" description="Helical" evidence="2">
    <location>
        <begin position="21"/>
        <end position="40"/>
    </location>
</feature>
<proteinExistence type="predicted"/>
<dbReference type="GO" id="GO:0030488">
    <property type="term" value="P:tRNA methylation"/>
    <property type="evidence" value="ECO:0007669"/>
    <property type="project" value="TreeGrafter"/>
</dbReference>
<feature type="transmembrane region" description="Helical" evidence="2">
    <location>
        <begin position="46"/>
        <end position="68"/>
    </location>
</feature>
<keyword evidence="2" id="KW-0812">Transmembrane</keyword>
<keyword evidence="1" id="KW-0175">Coiled coil</keyword>
<protein>
    <submittedName>
        <fullName evidence="4">50S ribosome-binding GTPase</fullName>
    </submittedName>
</protein>
<dbReference type="SUPFAM" id="SSF52540">
    <property type="entry name" value="P-loop containing nucleoside triphosphate hydrolases"/>
    <property type="match status" value="1"/>
</dbReference>
<gene>
    <name evidence="4" type="ORF">KP803_10315</name>
</gene>
<dbReference type="GO" id="GO:0005525">
    <property type="term" value="F:GTP binding"/>
    <property type="evidence" value="ECO:0007669"/>
    <property type="project" value="InterPro"/>
</dbReference>
<evidence type="ECO:0000256" key="2">
    <source>
        <dbReference type="SAM" id="Phobius"/>
    </source>
</evidence>
<dbReference type="AlphaFoldDB" id="A0A9X1XJN7"/>
<dbReference type="GO" id="GO:0005829">
    <property type="term" value="C:cytosol"/>
    <property type="evidence" value="ECO:0007669"/>
    <property type="project" value="TreeGrafter"/>
</dbReference>
<evidence type="ECO:0000259" key="3">
    <source>
        <dbReference type="Pfam" id="PF01926"/>
    </source>
</evidence>
<reference evidence="4" key="1">
    <citation type="submission" date="2021-11" db="EMBL/GenBank/DDBJ databases">
        <title>Vibrio ZSDE26 sp. nov. and Vibrio ZSDZ34 sp. nov., isolated from coastal seawater in Qingdao.</title>
        <authorList>
            <person name="Zhang P."/>
        </authorList>
    </citation>
    <scope>NUCLEOTIDE SEQUENCE</scope>
    <source>
        <strain evidence="4">ZSDE26</strain>
    </source>
</reference>
<dbReference type="GO" id="GO:0002098">
    <property type="term" value="P:tRNA wobble uridine modification"/>
    <property type="evidence" value="ECO:0007669"/>
    <property type="project" value="TreeGrafter"/>
</dbReference>
<dbReference type="InterPro" id="IPR006073">
    <property type="entry name" value="GTP-bd"/>
</dbReference>
<evidence type="ECO:0000313" key="5">
    <source>
        <dbReference type="Proteomes" id="UP001139559"/>
    </source>
</evidence>
<dbReference type="RefSeq" id="WP_248008741.1">
    <property type="nucleotide sequence ID" value="NZ_JAJHVV010000005.1"/>
</dbReference>
<accession>A0A9X1XJN7</accession>
<feature type="domain" description="G" evidence="3">
    <location>
        <begin position="288"/>
        <end position="407"/>
    </location>
</feature>
<keyword evidence="2" id="KW-0472">Membrane</keyword>
<keyword evidence="2" id="KW-1133">Transmembrane helix</keyword>
<dbReference type="EMBL" id="JAJHVV010000005">
    <property type="protein sequence ID" value="MCK6263666.1"/>
    <property type="molecule type" value="Genomic_DNA"/>
</dbReference>
<dbReference type="InterPro" id="IPR027417">
    <property type="entry name" value="P-loop_NTPase"/>
</dbReference>
<dbReference type="PANTHER" id="PTHR42714:SF2">
    <property type="entry name" value="TRNA MODIFICATION GTPASE GTPBP3, MITOCHONDRIAL"/>
    <property type="match status" value="1"/>
</dbReference>